<sequence>MTRSIIQIYKDWQKDKQREKMKKELEKQLGADEQNKNLSNKAIDEKMGVLEKISLANKQVDKIIMLAEPQVYTMASENNIACKYGKNFLITKDGNVSIGVELKGTSYAGISLDDETEYLLSRVMFFTSLKDDIEINLIIDKKKAKSKGKKQRDINQYASEIIEKWETNQDIYGIRYFLLISTRTKNITGMLENFKTDMTSEKKENKDSSSANLKQKIELLETTYQNIKNHLSIYQPHKMSGDDMLNFYASYSNANETNLAFKDELLSDSYISSYTEFKKDYIEFYRNDGSTKYARFVSVKAYETEQIKSIITSDLIKSHNEFMVYIHLVPYEKRKAIKKIRDTKAFSVDFVKEQLDELMELIQADRENLVQTSFSIYCLADSLEELDNKSNELMNILVNQGINVVRETLNQKALYFSLYPSRGNLNARKKTLNISNLATIANFENDVQGFDKNDWGDEAITTFKNLNGTPYLFNFHWQPVGDRPAGHTMIIGGTGAGKTTIAQFLMTNLFKYPINIFAMDKLRGMYNFTNYMDGEYHDSESDEFKLNPFSLTDTSENRDFLKSWLRFMAEVKNDEHEAIKDINNTVDFSYDMKQDGQVLSLSDFIINLPADNEEHSRLKIRFENFKGSIFDNKEDALNFTKQLSVLNMDGILTNKKTAGLTAIYIFHKLKNQAKNSTDKRGFFCFIDELKDYLGDETMQEKILEAILEVRKIGGVMCMGFQNISLFNSIERGSSFLDNIANYIVFPTNSDETLQELKDTISLKPSEAKFLKETPSNARQILLNMKLRGESAKLNVDLSRLGDYLRVFSSSSNNVMLMKQLQKDSPVHWRKYYIEKQNQNRG</sequence>
<dbReference type="InterPro" id="IPR018145">
    <property type="entry name" value="CagE_TrbE_VirB_cntrl_dom"/>
</dbReference>
<accession>A0A7H9CLF8</accession>
<gene>
    <name evidence="5" type="ORF">CINF_1662</name>
</gene>
<dbReference type="InterPro" id="IPR027417">
    <property type="entry name" value="P-loop_NTPase"/>
</dbReference>
<evidence type="ECO:0000256" key="3">
    <source>
        <dbReference type="ARBA" id="ARBA00022840"/>
    </source>
</evidence>
<dbReference type="Gene3D" id="3.40.50.300">
    <property type="entry name" value="P-loop containing nucleotide triphosphate hydrolases"/>
    <property type="match status" value="2"/>
</dbReference>
<dbReference type="InterPro" id="IPR051162">
    <property type="entry name" value="T4SS_component"/>
</dbReference>
<evidence type="ECO:0000313" key="5">
    <source>
        <dbReference type="EMBL" id="QLI06135.1"/>
    </source>
</evidence>
<feature type="domain" description="CagE TrbE VirB component of type IV transporter system central" evidence="4">
    <location>
        <begin position="230"/>
        <end position="428"/>
    </location>
</feature>
<dbReference type="PANTHER" id="PTHR30121">
    <property type="entry name" value="UNCHARACTERIZED PROTEIN YJGR-RELATED"/>
    <property type="match status" value="1"/>
</dbReference>
<evidence type="ECO:0000256" key="2">
    <source>
        <dbReference type="ARBA" id="ARBA00022741"/>
    </source>
</evidence>
<dbReference type="Pfam" id="PF03135">
    <property type="entry name" value="CagE_TrbE_VirB"/>
    <property type="match status" value="1"/>
</dbReference>
<organism evidence="5 6">
    <name type="scientific">Candidatus Campylobacter infans</name>
    <dbReference type="NCBI Taxonomy" id="2561898"/>
    <lineage>
        <taxon>Bacteria</taxon>
        <taxon>Pseudomonadati</taxon>
        <taxon>Campylobacterota</taxon>
        <taxon>Epsilonproteobacteria</taxon>
        <taxon>Campylobacterales</taxon>
        <taxon>Campylobacteraceae</taxon>
        <taxon>Campylobacter</taxon>
    </lineage>
</organism>
<dbReference type="PANTHER" id="PTHR30121:SF12">
    <property type="entry name" value="TYPE IV SECRETION SYSTEM PROTEIN CAGE"/>
    <property type="match status" value="1"/>
</dbReference>
<evidence type="ECO:0000256" key="1">
    <source>
        <dbReference type="ARBA" id="ARBA00006512"/>
    </source>
</evidence>
<proteinExistence type="inferred from homology"/>
<reference evidence="5 6" key="1">
    <citation type="submission" date="2020-02" db="EMBL/GenBank/DDBJ databases">
        <title>Complete genome sequence of the novel Campylobacter species Candidatus Campylobacter infans.</title>
        <authorList>
            <person name="Duim B."/>
            <person name="Zomer A."/>
            <person name="van der Graaf L."/>
            <person name="Wagenaar J."/>
        </authorList>
    </citation>
    <scope>NUCLEOTIDE SEQUENCE [LARGE SCALE GENOMIC DNA]</scope>
    <source>
        <strain evidence="5 6">19S00001</strain>
    </source>
</reference>
<dbReference type="AlphaFoldDB" id="A0A7H9CLF8"/>
<dbReference type="RefSeq" id="WP_179975212.1">
    <property type="nucleotide sequence ID" value="NZ_CP049075.1"/>
</dbReference>
<dbReference type="Proteomes" id="UP000509414">
    <property type="component" value="Chromosome"/>
</dbReference>
<comment type="similarity">
    <text evidence="1">Belongs to the TrbE/VirB4 family.</text>
</comment>
<keyword evidence="2" id="KW-0547">Nucleotide-binding</keyword>
<dbReference type="SUPFAM" id="SSF52540">
    <property type="entry name" value="P-loop containing nucleoside triphosphate hydrolases"/>
    <property type="match status" value="1"/>
</dbReference>
<name>A0A7H9CLF8_9BACT</name>
<protein>
    <submittedName>
        <fullName evidence="5">P-type type IV conjugative transfer system ATPase TrbE/VirB4</fullName>
    </submittedName>
</protein>
<evidence type="ECO:0000313" key="6">
    <source>
        <dbReference type="Proteomes" id="UP000509414"/>
    </source>
</evidence>
<dbReference type="KEGG" id="cinf:CINF_1662"/>
<dbReference type="EMBL" id="CP049075">
    <property type="protein sequence ID" value="QLI06135.1"/>
    <property type="molecule type" value="Genomic_DNA"/>
</dbReference>
<dbReference type="GO" id="GO:0005524">
    <property type="term" value="F:ATP binding"/>
    <property type="evidence" value="ECO:0007669"/>
    <property type="project" value="UniProtKB-KW"/>
</dbReference>
<keyword evidence="3" id="KW-0067">ATP-binding</keyword>
<keyword evidence="6" id="KW-1185">Reference proteome</keyword>
<evidence type="ECO:0000259" key="4">
    <source>
        <dbReference type="Pfam" id="PF03135"/>
    </source>
</evidence>